<evidence type="ECO:0000313" key="5">
    <source>
        <dbReference type="EMBL" id="MDW5593111.1"/>
    </source>
</evidence>
<dbReference type="Pfam" id="PF00196">
    <property type="entry name" value="GerE"/>
    <property type="match status" value="1"/>
</dbReference>
<dbReference type="PRINTS" id="PR00038">
    <property type="entry name" value="HTHLUXR"/>
</dbReference>
<keyword evidence="2" id="KW-0238">DNA-binding</keyword>
<feature type="domain" description="HTH luxR-type" evidence="4">
    <location>
        <begin position="291"/>
        <end position="355"/>
    </location>
</feature>
<dbReference type="InterPro" id="IPR036388">
    <property type="entry name" value="WH-like_DNA-bd_sf"/>
</dbReference>
<dbReference type="SMART" id="SM00421">
    <property type="entry name" value="HTH_LUXR"/>
    <property type="match status" value="1"/>
</dbReference>
<organism evidence="5 6">
    <name type="scientific">Conexibacter stalactiti</name>
    <dbReference type="NCBI Taxonomy" id="1940611"/>
    <lineage>
        <taxon>Bacteria</taxon>
        <taxon>Bacillati</taxon>
        <taxon>Actinomycetota</taxon>
        <taxon>Thermoleophilia</taxon>
        <taxon>Solirubrobacterales</taxon>
        <taxon>Conexibacteraceae</taxon>
        <taxon>Conexibacter</taxon>
    </lineage>
</organism>
<sequence>MSGRAHQTAARRLIDLVGNAYAFDGLDEFRAGILPLLRETVPAHRASYNEFGDPPDQTWWISDPFLAVEPAAAERFRALAHENPILAHTRRTGDGRPRRISDFLSREEYHRLALYREFYREVGCEAQVAFTLPSRPPVVVGMALVRDADDFSDAECALLGAARPHLIQAYRAAELSSVRAAALLALEAGLDAVAAPLIVADGHDRVAMATPAARELLRTRLGGSRSTGRLPPALREALAQRRAHGTPAAEPLVLTLGEGEPVTLRVLPEAGGEGMTLLVVEDGLGGLGRAELEGLGLTPREAEALRWIALGRSGPDAARVMGISPRTVEKHLQHVYAKLGVRTGSEAAATAWAAVGVRRPAIRESHVEGAEPPS</sequence>
<gene>
    <name evidence="5" type="ORF">R7226_02095</name>
</gene>
<dbReference type="PANTHER" id="PTHR44688:SF16">
    <property type="entry name" value="DNA-BINDING TRANSCRIPTIONAL ACTIVATOR DEVR_DOSR"/>
    <property type="match status" value="1"/>
</dbReference>
<comment type="caution">
    <text evidence="5">The sequence shown here is derived from an EMBL/GenBank/DDBJ whole genome shotgun (WGS) entry which is preliminary data.</text>
</comment>
<protein>
    <submittedName>
        <fullName evidence="5">Helix-turn-helix transcriptional regulator</fullName>
    </submittedName>
</protein>
<dbReference type="InterPro" id="IPR000792">
    <property type="entry name" value="Tscrpt_reg_LuxR_C"/>
</dbReference>
<evidence type="ECO:0000256" key="1">
    <source>
        <dbReference type="ARBA" id="ARBA00023015"/>
    </source>
</evidence>
<dbReference type="SUPFAM" id="SSF46894">
    <property type="entry name" value="C-terminal effector domain of the bipartite response regulators"/>
    <property type="match status" value="1"/>
</dbReference>
<reference evidence="5 6" key="2">
    <citation type="submission" date="2023-10" db="EMBL/GenBank/DDBJ databases">
        <authorList>
            <person name="Han X.F."/>
        </authorList>
    </citation>
    <scope>NUCLEOTIDE SEQUENCE [LARGE SCALE GENOMIC DNA]</scope>
    <source>
        <strain evidence="5 6">KCTC 39840</strain>
    </source>
</reference>
<dbReference type="EMBL" id="JAWSTH010000002">
    <property type="protein sequence ID" value="MDW5593111.1"/>
    <property type="molecule type" value="Genomic_DNA"/>
</dbReference>
<keyword evidence="1" id="KW-0805">Transcription regulation</keyword>
<dbReference type="Proteomes" id="UP001284601">
    <property type="component" value="Unassembled WGS sequence"/>
</dbReference>
<reference evidence="6" key="1">
    <citation type="submission" date="2023-07" db="EMBL/GenBank/DDBJ databases">
        <title>Conexibacter stalactiti sp. nov., isolated from stalactites in a lava cave and emended description of the genus Conexibacter.</title>
        <authorList>
            <person name="Lee S.D."/>
        </authorList>
    </citation>
    <scope>NUCLEOTIDE SEQUENCE [LARGE SCALE GENOMIC DNA]</scope>
    <source>
        <strain evidence="6">KCTC 39840</strain>
    </source>
</reference>
<accession>A0ABU4HIH7</accession>
<evidence type="ECO:0000256" key="3">
    <source>
        <dbReference type="ARBA" id="ARBA00023163"/>
    </source>
</evidence>
<dbReference type="Gene3D" id="1.10.10.10">
    <property type="entry name" value="Winged helix-like DNA-binding domain superfamily/Winged helix DNA-binding domain"/>
    <property type="match status" value="1"/>
</dbReference>
<keyword evidence="6" id="KW-1185">Reference proteome</keyword>
<proteinExistence type="predicted"/>
<evidence type="ECO:0000256" key="2">
    <source>
        <dbReference type="ARBA" id="ARBA00023125"/>
    </source>
</evidence>
<dbReference type="RefSeq" id="WP_318595374.1">
    <property type="nucleotide sequence ID" value="NZ_JAWSTH010000002.1"/>
</dbReference>
<evidence type="ECO:0000313" key="6">
    <source>
        <dbReference type="Proteomes" id="UP001284601"/>
    </source>
</evidence>
<name>A0ABU4HIH7_9ACTN</name>
<keyword evidence="3" id="KW-0804">Transcription</keyword>
<dbReference type="PANTHER" id="PTHR44688">
    <property type="entry name" value="DNA-BINDING TRANSCRIPTIONAL ACTIVATOR DEVR_DOSR"/>
    <property type="match status" value="1"/>
</dbReference>
<evidence type="ECO:0000259" key="4">
    <source>
        <dbReference type="PROSITE" id="PS50043"/>
    </source>
</evidence>
<dbReference type="PROSITE" id="PS50043">
    <property type="entry name" value="HTH_LUXR_2"/>
    <property type="match status" value="1"/>
</dbReference>
<dbReference type="InterPro" id="IPR016032">
    <property type="entry name" value="Sig_transdc_resp-reg_C-effctor"/>
</dbReference>
<dbReference type="CDD" id="cd06170">
    <property type="entry name" value="LuxR_C_like"/>
    <property type="match status" value="1"/>
</dbReference>